<keyword evidence="4" id="KW-0862">Zinc</keyword>
<evidence type="ECO:0000313" key="6">
    <source>
        <dbReference type="EnsemblFungi" id="CEF72925"/>
    </source>
</evidence>
<dbReference type="InterPro" id="IPR023580">
    <property type="entry name" value="RNA_pol_su_RPB10"/>
</dbReference>
<dbReference type="HOGENOM" id="CLU_206755_0_0_1"/>
<dbReference type="PANTHER" id="PTHR23431">
    <property type="entry name" value="DNA-DIRECTED RNA POLYMERASES I, II, AND III SUBUNIT RPABC5 FAMILY MEMBER"/>
    <property type="match status" value="1"/>
</dbReference>
<dbReference type="RefSeq" id="XP_011316625.1">
    <property type="nucleotide sequence ID" value="XM_011318323.1"/>
</dbReference>
<sequence>MDELGLKRYCCRRMIMTHVDLIEKLLKYTPDGRNEKKQQLRQHMSQEQE</sequence>
<dbReference type="Pfam" id="PF01194">
    <property type="entry name" value="RNA_pol_N"/>
    <property type="match status" value="1"/>
</dbReference>
<reference evidence="6" key="3">
    <citation type="submission" date="2017-01" db="UniProtKB">
        <authorList>
            <consortium name="EnsemblFungi"/>
        </authorList>
    </citation>
    <scope>IDENTIFICATION</scope>
    <source>
        <strain evidence="6">PH-1 / ATCC MYA-4620 / FGSC 9075 / NRRL 31084</strain>
    </source>
</reference>
<dbReference type="OrthoDB" id="10258858at2759"/>
<reference evidence="6" key="1">
    <citation type="journal article" date="2007" name="Science">
        <title>The Fusarium graminearum genome reveals a link between localized polymorphism and pathogen specialization.</title>
        <authorList>
            <person name="Cuomo C.A."/>
            <person name="Gueldener U."/>
            <person name="Xu J.-R."/>
            <person name="Trail F."/>
            <person name="Turgeon B.G."/>
            <person name="Di Pietro A."/>
            <person name="Walton J.D."/>
            <person name="Ma L.-J."/>
            <person name="Baker S.E."/>
            <person name="Rep M."/>
            <person name="Adam G."/>
            <person name="Antoniw J."/>
            <person name="Baldwin T."/>
            <person name="Calvo S.E."/>
            <person name="Chang Y.-L."/>
            <person name="DeCaprio D."/>
            <person name="Gale L.R."/>
            <person name="Gnerre S."/>
            <person name="Goswami R.S."/>
            <person name="Hammond-Kosack K."/>
            <person name="Harris L.J."/>
            <person name="Hilburn K."/>
            <person name="Kennell J.C."/>
            <person name="Kroken S."/>
            <person name="Magnuson J.K."/>
            <person name="Mannhaupt G."/>
            <person name="Mauceli E.W."/>
            <person name="Mewes H.-W."/>
            <person name="Mitterbauer R."/>
            <person name="Muehlbauer G."/>
            <person name="Muensterkoetter M."/>
            <person name="Nelson D."/>
            <person name="O'Donnell K."/>
            <person name="Ouellet T."/>
            <person name="Qi W."/>
            <person name="Quesneville H."/>
            <person name="Roncero M.I.G."/>
            <person name="Seong K.-Y."/>
            <person name="Tetko I.V."/>
            <person name="Urban M."/>
            <person name="Waalwijk C."/>
            <person name="Ward T.J."/>
            <person name="Yao J."/>
            <person name="Birren B.W."/>
            <person name="Kistler H.C."/>
        </authorList>
    </citation>
    <scope>NUCLEOTIDE SEQUENCE [LARGE SCALE GENOMIC DNA]</scope>
    <source>
        <strain evidence="6">PH-1 / ATCC MYA-4620 / FGSC 9075 / NRRL 31084</strain>
    </source>
</reference>
<organism evidence="6">
    <name type="scientific">Gibberella zeae (strain ATCC MYA-4620 / CBS 123657 / FGSC 9075 / NRRL 31084 / PH-1)</name>
    <name type="common">Wheat head blight fungus</name>
    <name type="synonym">Fusarium graminearum</name>
    <dbReference type="NCBI Taxonomy" id="229533"/>
    <lineage>
        <taxon>Eukaryota</taxon>
        <taxon>Fungi</taxon>
        <taxon>Dikarya</taxon>
        <taxon>Ascomycota</taxon>
        <taxon>Pezizomycotina</taxon>
        <taxon>Sordariomycetes</taxon>
        <taxon>Hypocreomycetidae</taxon>
        <taxon>Hypocreales</taxon>
        <taxon>Nectriaceae</taxon>
        <taxon>Fusarium</taxon>
    </lineage>
</organism>
<dbReference type="PANTHER" id="PTHR23431:SF3">
    <property type="entry name" value="DNA-DIRECTED RNA POLYMERASES I, II, AND III SUBUNIT RPABC5"/>
    <property type="match status" value="1"/>
</dbReference>
<reference evidence="6" key="2">
    <citation type="journal article" date="2010" name="Nature">
        <title>Comparative genomics reveals mobile pathogenicity chromosomes in Fusarium.</title>
        <authorList>
            <person name="Ma L.J."/>
            <person name="van der Does H.C."/>
            <person name="Borkovich K.A."/>
            <person name="Coleman J.J."/>
            <person name="Daboussi M.J."/>
            <person name="Di Pietro A."/>
            <person name="Dufresne M."/>
            <person name="Freitag M."/>
            <person name="Grabherr M."/>
            <person name="Henrissat B."/>
            <person name="Houterman P.M."/>
            <person name="Kang S."/>
            <person name="Shim W.B."/>
            <person name="Woloshuk C."/>
            <person name="Xie X."/>
            <person name="Xu J.R."/>
            <person name="Antoniw J."/>
            <person name="Baker S.E."/>
            <person name="Bluhm B.H."/>
            <person name="Breakspear A."/>
            <person name="Brown D.W."/>
            <person name="Butchko R.A."/>
            <person name="Chapman S."/>
            <person name="Coulson R."/>
            <person name="Coutinho P.M."/>
            <person name="Danchin E.G."/>
            <person name="Diener A."/>
            <person name="Gale L.R."/>
            <person name="Gardiner D.M."/>
            <person name="Goff S."/>
            <person name="Hammond-Kosack K.E."/>
            <person name="Hilburn K."/>
            <person name="Hua-Van A."/>
            <person name="Jonkers W."/>
            <person name="Kazan K."/>
            <person name="Kodira C.D."/>
            <person name="Koehrsen M."/>
            <person name="Kumar L."/>
            <person name="Lee Y.H."/>
            <person name="Li L."/>
            <person name="Manners J.M."/>
            <person name="Miranda-Saavedra D."/>
            <person name="Mukherjee M."/>
            <person name="Park G."/>
            <person name="Park J."/>
            <person name="Park S.Y."/>
            <person name="Proctor R.H."/>
            <person name="Regev A."/>
            <person name="Ruiz-Roldan M.C."/>
            <person name="Sain D."/>
            <person name="Sakthikumar S."/>
            <person name="Sykes S."/>
            <person name="Schwartz D.C."/>
            <person name="Turgeon B.G."/>
            <person name="Wapinski I."/>
            <person name="Yoder O."/>
            <person name="Young S."/>
            <person name="Zeng Q."/>
            <person name="Zhou S."/>
            <person name="Galagan J."/>
            <person name="Cuomo C.A."/>
            <person name="Kistler H.C."/>
            <person name="Rep M."/>
        </authorList>
    </citation>
    <scope>GENOME REANNOTATION</scope>
    <source>
        <strain evidence="6">PH-1 / ATCC MYA-4620 / FGSC 9075 / NRRL 31084</strain>
    </source>
</reference>
<dbReference type="EMBL" id="HG970332">
    <property type="status" value="NOT_ANNOTATED_CDS"/>
    <property type="molecule type" value="Genomic_DNA"/>
</dbReference>
<proteinExistence type="predicted"/>
<evidence type="ECO:0000256" key="3">
    <source>
        <dbReference type="ARBA" id="ARBA00022723"/>
    </source>
</evidence>
<evidence type="ECO:0000256" key="2">
    <source>
        <dbReference type="ARBA" id="ARBA00022478"/>
    </source>
</evidence>
<keyword evidence="5" id="KW-0804">Transcription</keyword>
<keyword evidence="2" id="KW-0240">DNA-directed RNA polymerase</keyword>
<dbReference type="KEGG" id="fgr:FGSG_11855"/>
<dbReference type="GO" id="GO:0005665">
    <property type="term" value="C:RNA polymerase II, core complex"/>
    <property type="evidence" value="ECO:0007669"/>
    <property type="project" value="TreeGrafter"/>
</dbReference>
<dbReference type="Gene3D" id="1.10.10.60">
    <property type="entry name" value="Homeodomain-like"/>
    <property type="match status" value="1"/>
</dbReference>
<evidence type="ECO:0000256" key="5">
    <source>
        <dbReference type="ARBA" id="ARBA00023163"/>
    </source>
</evidence>
<accession>A0A098D3B5</accession>
<accession>I1S4T7</accession>
<keyword evidence="3" id="KW-0479">Metal-binding</keyword>
<dbReference type="GO" id="GO:0042797">
    <property type="term" value="P:tRNA transcription by RNA polymerase III"/>
    <property type="evidence" value="ECO:0007669"/>
    <property type="project" value="TreeGrafter"/>
</dbReference>
<dbReference type="GO" id="GO:0006360">
    <property type="term" value="P:transcription by RNA polymerase I"/>
    <property type="evidence" value="ECO:0007669"/>
    <property type="project" value="TreeGrafter"/>
</dbReference>
<dbReference type="GO" id="GO:0008270">
    <property type="term" value="F:zinc ion binding"/>
    <property type="evidence" value="ECO:0007669"/>
    <property type="project" value="TreeGrafter"/>
</dbReference>
<evidence type="ECO:0000256" key="1">
    <source>
        <dbReference type="ARBA" id="ARBA00020813"/>
    </source>
</evidence>
<dbReference type="AlphaFoldDB" id="I1S4T7"/>
<dbReference type="GeneID" id="23558674"/>
<dbReference type="GO" id="GO:0006366">
    <property type="term" value="P:transcription by RNA polymerase II"/>
    <property type="evidence" value="ECO:0007669"/>
    <property type="project" value="TreeGrafter"/>
</dbReference>
<dbReference type="GO" id="GO:0005666">
    <property type="term" value="C:RNA polymerase III complex"/>
    <property type="evidence" value="ECO:0007669"/>
    <property type="project" value="TreeGrafter"/>
</dbReference>
<dbReference type="GO" id="GO:0003899">
    <property type="term" value="F:DNA-directed RNA polymerase activity"/>
    <property type="evidence" value="ECO:0007669"/>
    <property type="project" value="InterPro"/>
</dbReference>
<name>I1S4T7_GIBZE</name>
<dbReference type="GO" id="GO:0005736">
    <property type="term" value="C:RNA polymerase I complex"/>
    <property type="evidence" value="ECO:0007669"/>
    <property type="project" value="TreeGrafter"/>
</dbReference>
<protein>
    <recommendedName>
        <fullName evidence="1">DNA-directed RNA polymerases I, II, and III subunit RPABC5</fullName>
    </recommendedName>
</protein>
<dbReference type="GO" id="GO:0003677">
    <property type="term" value="F:DNA binding"/>
    <property type="evidence" value="ECO:0007669"/>
    <property type="project" value="InterPro"/>
</dbReference>
<dbReference type="InterPro" id="IPR000268">
    <property type="entry name" value="RPABC5/Rpb10"/>
</dbReference>
<evidence type="ECO:0000256" key="4">
    <source>
        <dbReference type="ARBA" id="ARBA00022833"/>
    </source>
</evidence>
<dbReference type="SUPFAM" id="SSF46924">
    <property type="entry name" value="RNA polymerase subunit RPB10"/>
    <property type="match status" value="1"/>
</dbReference>
<dbReference type="EnsemblFungi" id="CEF72925">
    <property type="protein sequence ID" value="CEF72925"/>
    <property type="gene ID" value="FGRRES_11855"/>
</dbReference>